<dbReference type="Proteomes" id="UP001265550">
    <property type="component" value="Unassembled WGS sequence"/>
</dbReference>
<proteinExistence type="predicted"/>
<gene>
    <name evidence="1" type="ORF">J2X09_005366</name>
</gene>
<keyword evidence="2" id="KW-1185">Reference proteome</keyword>
<dbReference type="RefSeq" id="WP_204735929.1">
    <property type="nucleotide sequence ID" value="NZ_JAVDWE010000035.1"/>
</dbReference>
<protein>
    <submittedName>
        <fullName evidence="1">Nucleotidyltransferase component of viral defense system</fullName>
    </submittedName>
</protein>
<evidence type="ECO:0000313" key="2">
    <source>
        <dbReference type="Proteomes" id="UP001265550"/>
    </source>
</evidence>
<sequence>MRPLNEVDMEAWVQQAPDKPQRGFREAVHIILESIGRSQHLHARMVMKGGLLMAIRYDSSRYTRDIDFSTTAPYVAVEAQELITDLEQHLGAAADRLPYATACRVQSSKIEPRGENKTHQTLALKIGYADMGSESAMKRLLARNSAQVVEIDYSYNEVVFGVEVLQLDGGTTIQSYSLHNIVAEKLRSLLQQPVRRRNRRQDVYDVCLLLDSSDLANALGAPELASIHHMLMDSCRSKGIEPGPLSMDDEAVVRMARQGYEGLKDDVAGDLPDFEAAMARVQGLYRSLPWQ</sequence>
<organism evidence="1 2">
    <name type="scientific">Hydrogenophaga laconesensis</name>
    <dbReference type="NCBI Taxonomy" id="1805971"/>
    <lineage>
        <taxon>Bacteria</taxon>
        <taxon>Pseudomonadati</taxon>
        <taxon>Pseudomonadota</taxon>
        <taxon>Betaproteobacteria</taxon>
        <taxon>Burkholderiales</taxon>
        <taxon>Comamonadaceae</taxon>
        <taxon>Hydrogenophaga</taxon>
    </lineage>
</organism>
<dbReference type="Pfam" id="PF08843">
    <property type="entry name" value="AbiEii"/>
    <property type="match status" value="1"/>
</dbReference>
<name>A0ABU1VJT0_9BURK</name>
<dbReference type="InterPro" id="IPR014942">
    <property type="entry name" value="AbiEii"/>
</dbReference>
<comment type="caution">
    <text evidence="1">The sequence shown here is derived from an EMBL/GenBank/DDBJ whole genome shotgun (WGS) entry which is preliminary data.</text>
</comment>
<reference evidence="1 2" key="1">
    <citation type="submission" date="2023-07" db="EMBL/GenBank/DDBJ databases">
        <title>Sorghum-associated microbial communities from plants grown in Nebraska, USA.</title>
        <authorList>
            <person name="Schachtman D."/>
        </authorList>
    </citation>
    <scope>NUCLEOTIDE SEQUENCE [LARGE SCALE GENOMIC DNA]</scope>
    <source>
        <strain evidence="1 2">BE240</strain>
    </source>
</reference>
<dbReference type="EMBL" id="JAVDWE010000035">
    <property type="protein sequence ID" value="MDR7097590.1"/>
    <property type="molecule type" value="Genomic_DNA"/>
</dbReference>
<evidence type="ECO:0000313" key="1">
    <source>
        <dbReference type="EMBL" id="MDR7097590.1"/>
    </source>
</evidence>
<accession>A0ABU1VJT0</accession>